<dbReference type="Proteomes" id="UP001527090">
    <property type="component" value="Unassembled WGS sequence"/>
</dbReference>
<gene>
    <name evidence="1" type="ORF">M5X04_14680</name>
</gene>
<protein>
    <submittedName>
        <fullName evidence="1">Uncharacterized protein</fullName>
    </submittedName>
</protein>
<name>A0ABT4E9Z2_PAEAL</name>
<proteinExistence type="predicted"/>
<keyword evidence="2" id="KW-1185">Reference proteome</keyword>
<evidence type="ECO:0000313" key="1">
    <source>
        <dbReference type="EMBL" id="MCY9530565.1"/>
    </source>
</evidence>
<sequence>MGKLTDLDKAIFNYKREHRREPEKVIVSIKCFNELIKEPEARQAVRLSHDGSMTIMGIPCEKKPKQTEDYIFE</sequence>
<reference evidence="1 2" key="1">
    <citation type="submission" date="2022-05" db="EMBL/GenBank/DDBJ databases">
        <title>Genome Sequencing of Bee-Associated Microbes.</title>
        <authorList>
            <person name="Dunlap C."/>
        </authorList>
    </citation>
    <scope>NUCLEOTIDE SEQUENCE [LARGE SCALE GENOMIC DNA]</scope>
    <source>
        <strain evidence="1 2">NRRL NRS-750</strain>
    </source>
</reference>
<comment type="caution">
    <text evidence="1">The sequence shown here is derived from an EMBL/GenBank/DDBJ whole genome shotgun (WGS) entry which is preliminary data.</text>
</comment>
<organism evidence="1 2">
    <name type="scientific">Paenibacillus alvei</name>
    <name type="common">Bacillus alvei</name>
    <dbReference type="NCBI Taxonomy" id="44250"/>
    <lineage>
        <taxon>Bacteria</taxon>
        <taxon>Bacillati</taxon>
        <taxon>Bacillota</taxon>
        <taxon>Bacilli</taxon>
        <taxon>Bacillales</taxon>
        <taxon>Paenibacillaceae</taxon>
        <taxon>Paenibacillus</taxon>
    </lineage>
</organism>
<dbReference type="EMBL" id="JAMDLY010000012">
    <property type="protein sequence ID" value="MCY9530565.1"/>
    <property type="molecule type" value="Genomic_DNA"/>
</dbReference>
<accession>A0ABT4E9Z2</accession>
<evidence type="ECO:0000313" key="2">
    <source>
        <dbReference type="Proteomes" id="UP001527090"/>
    </source>
</evidence>
<dbReference type="RefSeq" id="WP_268632320.1">
    <property type="nucleotide sequence ID" value="NZ_JAMDLY010000012.1"/>
</dbReference>